<feature type="transmembrane region" description="Helical" evidence="1">
    <location>
        <begin position="178"/>
        <end position="202"/>
    </location>
</feature>
<keyword evidence="1" id="KW-0812">Transmembrane</keyword>
<evidence type="ECO:0000313" key="2">
    <source>
        <dbReference type="EMBL" id="PWN25372.1"/>
    </source>
</evidence>
<dbReference type="AlphaFoldDB" id="A0A316UJA7"/>
<keyword evidence="3" id="KW-1185">Reference proteome</keyword>
<organism evidence="2 3">
    <name type="scientific">Jaminaea rosea</name>
    <dbReference type="NCBI Taxonomy" id="1569628"/>
    <lineage>
        <taxon>Eukaryota</taxon>
        <taxon>Fungi</taxon>
        <taxon>Dikarya</taxon>
        <taxon>Basidiomycota</taxon>
        <taxon>Ustilaginomycotina</taxon>
        <taxon>Exobasidiomycetes</taxon>
        <taxon>Microstromatales</taxon>
        <taxon>Microstromatales incertae sedis</taxon>
        <taxon>Jaminaea</taxon>
    </lineage>
</organism>
<sequence length="352" mass="37600">MIVTIFNEKLHAKRELPVMLDLRIHRRSKKKEPWTAATTPIKCSRATEFCRCVALYIAVLPSLAQPVDPPSLLPSPAKRVTTWHRAALILCPPVLARTGSHALADVSHKDSHHSTSTSSLPLLGAMSSSRLYVNLYKQAKYLVLGSACLYVTRTDLALRDVGLVHSVRPSMLGWKTQATLAIAGGCLALSIGLFAAVMVLSGRGAVERGKPDSWQGNKTLRTLVPLLSLALVVGFPALVIALSPLCSPPFPSLLASPTLAANRLALYTTQRPYSFSASPSAMCAISKDSTNPLLCSPTHISAPWAWFVAIVGAAGVYQIVLGAVGLVGVFVGAPVSLRGQRGGERSEDRKAR</sequence>
<reference evidence="2 3" key="1">
    <citation type="journal article" date="2018" name="Mol. Biol. Evol.">
        <title>Broad Genomic Sampling Reveals a Smut Pathogenic Ancestry of the Fungal Clade Ustilaginomycotina.</title>
        <authorList>
            <person name="Kijpornyongpan T."/>
            <person name="Mondo S.J."/>
            <person name="Barry K."/>
            <person name="Sandor L."/>
            <person name="Lee J."/>
            <person name="Lipzen A."/>
            <person name="Pangilinan J."/>
            <person name="LaButti K."/>
            <person name="Hainaut M."/>
            <person name="Henrissat B."/>
            <person name="Grigoriev I.V."/>
            <person name="Spatafora J.W."/>
            <person name="Aime M.C."/>
        </authorList>
    </citation>
    <scope>NUCLEOTIDE SEQUENCE [LARGE SCALE GENOMIC DNA]</scope>
    <source>
        <strain evidence="2 3">MCA 5214</strain>
    </source>
</reference>
<dbReference type="RefSeq" id="XP_025359984.1">
    <property type="nucleotide sequence ID" value="XM_025508718.1"/>
</dbReference>
<keyword evidence="1" id="KW-0472">Membrane</keyword>
<gene>
    <name evidence="2" type="ORF">BDZ90DRAFT_268249</name>
</gene>
<dbReference type="Proteomes" id="UP000245884">
    <property type="component" value="Unassembled WGS sequence"/>
</dbReference>
<proteinExistence type="predicted"/>
<protein>
    <submittedName>
        <fullName evidence="2">Uncharacterized protein</fullName>
    </submittedName>
</protein>
<feature type="transmembrane region" description="Helical" evidence="1">
    <location>
        <begin position="304"/>
        <end position="331"/>
    </location>
</feature>
<feature type="transmembrane region" description="Helical" evidence="1">
    <location>
        <begin position="223"/>
        <end position="245"/>
    </location>
</feature>
<dbReference type="GeneID" id="37030541"/>
<evidence type="ECO:0000313" key="3">
    <source>
        <dbReference type="Proteomes" id="UP000245884"/>
    </source>
</evidence>
<dbReference type="EMBL" id="KZ819676">
    <property type="protein sequence ID" value="PWN25372.1"/>
    <property type="molecule type" value="Genomic_DNA"/>
</dbReference>
<accession>A0A316UJA7</accession>
<keyword evidence="1" id="KW-1133">Transmembrane helix</keyword>
<dbReference type="OrthoDB" id="3187264at2759"/>
<evidence type="ECO:0000256" key="1">
    <source>
        <dbReference type="SAM" id="Phobius"/>
    </source>
</evidence>
<name>A0A316UJA7_9BASI</name>